<protein>
    <submittedName>
        <fullName evidence="1">Uncharacterized protein</fullName>
    </submittedName>
</protein>
<evidence type="ECO:0000313" key="1">
    <source>
        <dbReference type="EMBL" id="OQP66244.1"/>
    </source>
</evidence>
<name>A0A1V9G6S5_9BACT</name>
<dbReference type="EMBL" id="LVYD01000002">
    <property type="protein sequence ID" value="OQP66244.1"/>
    <property type="molecule type" value="Genomic_DNA"/>
</dbReference>
<sequence length="68" mass="7470">MLLDPILLPHNTNTGHKTIKCKPGCSFIIAAWFGVNGGFSSWHGTMPAIIYRRSNGEQVYISNHEAGI</sequence>
<proteinExistence type="predicted"/>
<organism evidence="1 2">
    <name type="scientific">Niastella vici</name>
    <dbReference type="NCBI Taxonomy" id="1703345"/>
    <lineage>
        <taxon>Bacteria</taxon>
        <taxon>Pseudomonadati</taxon>
        <taxon>Bacteroidota</taxon>
        <taxon>Chitinophagia</taxon>
        <taxon>Chitinophagales</taxon>
        <taxon>Chitinophagaceae</taxon>
        <taxon>Niastella</taxon>
    </lineage>
</organism>
<dbReference type="Proteomes" id="UP000192796">
    <property type="component" value="Unassembled WGS sequence"/>
</dbReference>
<reference evidence="1 2" key="1">
    <citation type="submission" date="2016-03" db="EMBL/GenBank/DDBJ databases">
        <title>Niastella vici sp. nov., isolated from farmland soil.</title>
        <authorList>
            <person name="Chen L."/>
            <person name="Wang D."/>
            <person name="Yang S."/>
            <person name="Wang G."/>
        </authorList>
    </citation>
    <scope>NUCLEOTIDE SEQUENCE [LARGE SCALE GENOMIC DNA]</scope>
    <source>
        <strain evidence="1 2">DJ57</strain>
    </source>
</reference>
<comment type="caution">
    <text evidence="1">The sequence shown here is derived from an EMBL/GenBank/DDBJ whole genome shotgun (WGS) entry which is preliminary data.</text>
</comment>
<evidence type="ECO:0000313" key="2">
    <source>
        <dbReference type="Proteomes" id="UP000192796"/>
    </source>
</evidence>
<gene>
    <name evidence="1" type="ORF">A3860_12120</name>
</gene>
<accession>A0A1V9G6S5</accession>
<keyword evidence="2" id="KW-1185">Reference proteome</keyword>
<dbReference type="AlphaFoldDB" id="A0A1V9G6S5"/>